<dbReference type="EMBL" id="AJVK01015053">
    <property type="status" value="NOT_ANNOTATED_CDS"/>
    <property type="molecule type" value="Genomic_DNA"/>
</dbReference>
<proteinExistence type="predicted"/>
<dbReference type="AlphaFoldDB" id="A0A1B0EXT3"/>
<sequence>MQTLGKVIVPLVIFIFVRQSIAAPAPGLEGDSPLQVITILSPDGALPYSLHRSDRKFREEDLPPEKDSSEIVVIQPLPPNYHQDRHLRMLGVSPRPRGHVVPVNFAGGAYPVYYALARANGSFGRNIRALPKDELDNFIS</sequence>
<dbReference type="Proteomes" id="UP000092462">
    <property type="component" value="Unassembled WGS sequence"/>
</dbReference>
<dbReference type="EnsemblMetazoa" id="PPAI006558-RA">
    <property type="protein sequence ID" value="PPAI006558-PA"/>
    <property type="gene ID" value="PPAI006558"/>
</dbReference>
<accession>A0A1B0EXT3</accession>
<reference evidence="1" key="1">
    <citation type="submission" date="2022-08" db="UniProtKB">
        <authorList>
            <consortium name="EnsemblMetazoa"/>
        </authorList>
    </citation>
    <scope>IDENTIFICATION</scope>
    <source>
        <strain evidence="1">Israel</strain>
    </source>
</reference>
<dbReference type="VEuPathDB" id="VectorBase:PPAPM1_006390"/>
<organism evidence="1 2">
    <name type="scientific">Phlebotomus papatasi</name>
    <name type="common">Sandfly</name>
    <dbReference type="NCBI Taxonomy" id="29031"/>
    <lineage>
        <taxon>Eukaryota</taxon>
        <taxon>Metazoa</taxon>
        <taxon>Ecdysozoa</taxon>
        <taxon>Arthropoda</taxon>
        <taxon>Hexapoda</taxon>
        <taxon>Insecta</taxon>
        <taxon>Pterygota</taxon>
        <taxon>Neoptera</taxon>
        <taxon>Endopterygota</taxon>
        <taxon>Diptera</taxon>
        <taxon>Nematocera</taxon>
        <taxon>Psychodoidea</taxon>
        <taxon>Psychodidae</taxon>
        <taxon>Phlebotomus</taxon>
        <taxon>Phlebotomus</taxon>
    </lineage>
</organism>
<evidence type="ECO:0000313" key="2">
    <source>
        <dbReference type="Proteomes" id="UP000092462"/>
    </source>
</evidence>
<protein>
    <submittedName>
        <fullName evidence="1">Uncharacterized protein</fullName>
    </submittedName>
</protein>
<dbReference type="VEuPathDB" id="VectorBase:PPAI006558"/>
<keyword evidence="2" id="KW-1185">Reference proteome</keyword>
<evidence type="ECO:0000313" key="1">
    <source>
        <dbReference type="EnsemblMetazoa" id="PPAI006558-PA"/>
    </source>
</evidence>
<name>A0A1B0EXT3_PHLPP</name>